<gene>
    <name evidence="8" type="ORF">ACFFJG_15155</name>
</gene>
<keyword evidence="5 6" id="KW-0472">Membrane</keyword>
<feature type="transmembrane region" description="Helical" evidence="6">
    <location>
        <begin position="444"/>
        <end position="465"/>
    </location>
</feature>
<feature type="transmembrane region" description="Helical" evidence="6">
    <location>
        <begin position="485"/>
        <end position="509"/>
    </location>
</feature>
<evidence type="ECO:0000256" key="5">
    <source>
        <dbReference type="ARBA" id="ARBA00023136"/>
    </source>
</evidence>
<feature type="transmembrane region" description="Helical" evidence="6">
    <location>
        <begin position="392"/>
        <end position="411"/>
    </location>
</feature>
<dbReference type="EMBL" id="JBHLXH010000002">
    <property type="protein sequence ID" value="MFC0223824.1"/>
    <property type="molecule type" value="Genomic_DNA"/>
</dbReference>
<evidence type="ECO:0000256" key="4">
    <source>
        <dbReference type="ARBA" id="ARBA00022989"/>
    </source>
</evidence>
<dbReference type="InterPro" id="IPR003838">
    <property type="entry name" value="ABC3_permease_C"/>
</dbReference>
<comment type="caution">
    <text evidence="8">The sequence shown here is derived from an EMBL/GenBank/DDBJ whole genome shotgun (WGS) entry which is preliminary data.</text>
</comment>
<evidence type="ECO:0000256" key="6">
    <source>
        <dbReference type="SAM" id="Phobius"/>
    </source>
</evidence>
<dbReference type="Pfam" id="PF02687">
    <property type="entry name" value="FtsX"/>
    <property type="match status" value="1"/>
</dbReference>
<evidence type="ECO:0000256" key="2">
    <source>
        <dbReference type="ARBA" id="ARBA00022475"/>
    </source>
</evidence>
<keyword evidence="9" id="KW-1185">Reference proteome</keyword>
<comment type="subcellular location">
    <subcellularLocation>
        <location evidence="1">Cell membrane</location>
        <topology evidence="1">Multi-pass membrane protein</topology>
    </subcellularLocation>
</comment>
<evidence type="ECO:0000259" key="7">
    <source>
        <dbReference type="Pfam" id="PF02687"/>
    </source>
</evidence>
<feature type="domain" description="ABC3 transporter permease C-terminal" evidence="7">
    <location>
        <begin position="394"/>
        <end position="515"/>
    </location>
</feature>
<accession>A0ABV6E4A4</accession>
<dbReference type="Proteomes" id="UP001589698">
    <property type="component" value="Unassembled WGS sequence"/>
</dbReference>
<feature type="non-terminal residue" evidence="8">
    <location>
        <position position="1"/>
    </location>
</feature>
<proteinExistence type="predicted"/>
<keyword evidence="2" id="KW-1003">Cell membrane</keyword>
<reference evidence="8 9" key="1">
    <citation type="submission" date="2024-09" db="EMBL/GenBank/DDBJ databases">
        <authorList>
            <person name="Sun Q."/>
            <person name="Mori K."/>
        </authorList>
    </citation>
    <scope>NUCLEOTIDE SEQUENCE [LARGE SCALE GENOMIC DNA]</scope>
    <source>
        <strain evidence="8 9">CCM 8654</strain>
    </source>
</reference>
<dbReference type="RefSeq" id="WP_378519620.1">
    <property type="nucleotide sequence ID" value="NZ_JBHLXH010000002.1"/>
</dbReference>
<protein>
    <submittedName>
        <fullName evidence="8">FtsX-like permease family protein</fullName>
    </submittedName>
</protein>
<organism evidence="8 9">
    <name type="scientific">Nocardioides zeicaulis</name>
    <dbReference type="NCBI Taxonomy" id="1776857"/>
    <lineage>
        <taxon>Bacteria</taxon>
        <taxon>Bacillati</taxon>
        <taxon>Actinomycetota</taxon>
        <taxon>Actinomycetes</taxon>
        <taxon>Propionibacteriales</taxon>
        <taxon>Nocardioidaceae</taxon>
        <taxon>Nocardioides</taxon>
    </lineage>
</organism>
<evidence type="ECO:0000256" key="3">
    <source>
        <dbReference type="ARBA" id="ARBA00022692"/>
    </source>
</evidence>
<evidence type="ECO:0000313" key="8">
    <source>
        <dbReference type="EMBL" id="MFC0223824.1"/>
    </source>
</evidence>
<sequence length="527" mass="53108">RSTWERSQVDQAALRVGTDLALVTDGPAGPADAREVRAATGDAGAVSPVIHRPLVLGRYVGREGSRPVLVAVDTRHAGTLLRGRTAPGLDWSAVGARLAPGPPVAGLVVPADGAGARVRGRTPSGVALVARPTVVLQDPTGFRFSTAARPVPLDGAAHPLRWSDPGEADLRLVAVGLELVGHHTGEGGPGGSDVRVDVVLPHAGGGGEVEDGAPAEEPWQTRLTQRNGLVRAATVTLGRAPDATRLSVRADVDLTYIEYGGADVLVSSLPDPGDVPVAVSQALADEVGVGTGDQLSAIVGDATLDLVVAAVVPAVPSAPGGVAVLADADTLTRALVDAGRLEPVADGWWVGRPAAGTATRLEQAGIGDVTTRAGATVALSRGPLRVAVPTTLLVLVVLATAMYVAALVLLVGSDRRRRTTEAARLRALGASTAEVRRVAVLEHLALLLPLTAVGALVGGVAAVALGPHLVRSDLGAAPVPPAAVAWPWAAELALVAGMLVAAVVVSAALSSALVRRADPARLGTGAS</sequence>
<name>A0ABV6E4A4_9ACTN</name>
<evidence type="ECO:0000256" key="1">
    <source>
        <dbReference type="ARBA" id="ARBA00004651"/>
    </source>
</evidence>
<evidence type="ECO:0000313" key="9">
    <source>
        <dbReference type="Proteomes" id="UP001589698"/>
    </source>
</evidence>
<keyword evidence="4 6" id="KW-1133">Transmembrane helix</keyword>
<keyword evidence="3 6" id="KW-0812">Transmembrane</keyword>